<comment type="subcellular location">
    <subcellularLocation>
        <location evidence="1">Secreted</location>
    </subcellularLocation>
</comment>
<dbReference type="InterPro" id="IPR002035">
    <property type="entry name" value="VWF_A"/>
</dbReference>
<dbReference type="Pfam" id="PF00092">
    <property type="entry name" value="VWA"/>
    <property type="match status" value="1"/>
</dbReference>
<keyword evidence="4" id="KW-0812">Transmembrane</keyword>
<evidence type="ECO:0000313" key="6">
    <source>
        <dbReference type="EMBL" id="CAF3886608.1"/>
    </source>
</evidence>
<dbReference type="EMBL" id="CAJOBF010000904">
    <property type="protein sequence ID" value="CAF3886608.1"/>
    <property type="molecule type" value="Genomic_DNA"/>
</dbReference>
<feature type="transmembrane region" description="Helical" evidence="4">
    <location>
        <begin position="34"/>
        <end position="53"/>
    </location>
</feature>
<sequence length="390" mass="44043">MTTEWTYKKIFSAKLAGGKRDHAICLVLDVSTSMFGTLSIGMIKTIVVFIAALRKLSLENFGIIVFGRDVRLSKTNEQSWYAASIYTLIQQLRFDRDDDTNDADALETASDLLIQCSTRGEKKIFILTDDYITCGNRLSMIQQRAEDHNSDLIAMAISTDQTNLKSPYKRYLQCAATYGLLKTLRFLVFGEMIQDLAGEREKILINSGHPLSDLKLKLRFAIVGYRDISDRPQFFFQDFTDEATKIINFLNGLTASGGGDIPEDVLGALNQCLTLTWSNTNARFIVLITDAPSHEPELNENLTIDQHAQKDAEIDQSFCRIKPNTTAKTEKAFASYYDAQKYETGKQFTKIKLFDDKEQEAQSFHFIFVLDESGSMAGEWNALQSAYNTF</sequence>
<organism evidence="6 7">
    <name type="scientific">Rotaria magnacalcarata</name>
    <dbReference type="NCBI Taxonomy" id="392030"/>
    <lineage>
        <taxon>Eukaryota</taxon>
        <taxon>Metazoa</taxon>
        <taxon>Spiralia</taxon>
        <taxon>Gnathifera</taxon>
        <taxon>Rotifera</taxon>
        <taxon>Eurotatoria</taxon>
        <taxon>Bdelloidea</taxon>
        <taxon>Philodinida</taxon>
        <taxon>Philodinidae</taxon>
        <taxon>Rotaria</taxon>
    </lineage>
</organism>
<dbReference type="InterPro" id="IPR056861">
    <property type="entry name" value="HMCN1-like_VWA"/>
</dbReference>
<evidence type="ECO:0000256" key="4">
    <source>
        <dbReference type="SAM" id="Phobius"/>
    </source>
</evidence>
<dbReference type="CDD" id="cd00198">
    <property type="entry name" value="vWFA"/>
    <property type="match status" value="1"/>
</dbReference>
<gene>
    <name evidence="6" type="ORF">UXM345_LOCUS9768</name>
</gene>
<reference evidence="6" key="1">
    <citation type="submission" date="2021-02" db="EMBL/GenBank/DDBJ databases">
        <authorList>
            <person name="Nowell W R."/>
        </authorList>
    </citation>
    <scope>NUCLEOTIDE SEQUENCE</scope>
</reference>
<comment type="caution">
    <text evidence="6">The sequence shown here is derived from an EMBL/GenBank/DDBJ whole genome shotgun (WGS) entry which is preliminary data.</text>
</comment>
<evidence type="ECO:0000313" key="7">
    <source>
        <dbReference type="Proteomes" id="UP000663842"/>
    </source>
</evidence>
<dbReference type="Pfam" id="PF25106">
    <property type="entry name" value="VWA_4"/>
    <property type="match status" value="1"/>
</dbReference>
<keyword evidence="2" id="KW-0964">Secreted</keyword>
<dbReference type="PANTHER" id="PTHR47763:SF4">
    <property type="entry name" value="ALPHA-PROTEIN KINASE VWKA"/>
    <property type="match status" value="1"/>
</dbReference>
<dbReference type="PROSITE" id="PS50234">
    <property type="entry name" value="VWFA"/>
    <property type="match status" value="1"/>
</dbReference>
<keyword evidence="4" id="KW-0472">Membrane</keyword>
<dbReference type="InterPro" id="IPR052969">
    <property type="entry name" value="Thr-specific_kinase-like"/>
</dbReference>
<proteinExistence type="predicted"/>
<keyword evidence="4" id="KW-1133">Transmembrane helix</keyword>
<dbReference type="SUPFAM" id="SSF53300">
    <property type="entry name" value="vWA-like"/>
    <property type="match status" value="2"/>
</dbReference>
<protein>
    <recommendedName>
        <fullName evidence="5">VWFA domain-containing protein</fullName>
    </recommendedName>
</protein>
<evidence type="ECO:0000256" key="3">
    <source>
        <dbReference type="ARBA" id="ARBA00022729"/>
    </source>
</evidence>
<dbReference type="AlphaFoldDB" id="A0A819GJZ1"/>
<accession>A0A819GJZ1</accession>
<dbReference type="PANTHER" id="PTHR47763">
    <property type="entry name" value="ALPHA-PROTEIN KINASE VWKA"/>
    <property type="match status" value="1"/>
</dbReference>
<evidence type="ECO:0000259" key="5">
    <source>
        <dbReference type="PROSITE" id="PS50234"/>
    </source>
</evidence>
<dbReference type="Gene3D" id="3.40.50.410">
    <property type="entry name" value="von Willebrand factor, type A domain"/>
    <property type="match status" value="2"/>
</dbReference>
<feature type="domain" description="VWFA" evidence="5">
    <location>
        <begin position="23"/>
        <end position="203"/>
    </location>
</feature>
<dbReference type="InterPro" id="IPR036465">
    <property type="entry name" value="vWFA_dom_sf"/>
</dbReference>
<evidence type="ECO:0000256" key="1">
    <source>
        <dbReference type="ARBA" id="ARBA00004613"/>
    </source>
</evidence>
<name>A0A819GJZ1_9BILA</name>
<keyword evidence="3" id="KW-0732">Signal</keyword>
<evidence type="ECO:0000256" key="2">
    <source>
        <dbReference type="ARBA" id="ARBA00022525"/>
    </source>
</evidence>
<dbReference type="Proteomes" id="UP000663842">
    <property type="component" value="Unassembled WGS sequence"/>
</dbReference>